<dbReference type="PANTHER" id="PTHR12835:SF5">
    <property type="entry name" value="BIOTIN--PROTEIN LIGASE"/>
    <property type="match status" value="1"/>
</dbReference>
<dbReference type="GO" id="GO:0005737">
    <property type="term" value="C:cytoplasm"/>
    <property type="evidence" value="ECO:0007669"/>
    <property type="project" value="TreeGrafter"/>
</dbReference>
<dbReference type="KEGG" id="fki:FK004_17005"/>
<dbReference type="NCBIfam" id="TIGR00121">
    <property type="entry name" value="birA_ligase"/>
    <property type="match status" value="1"/>
</dbReference>
<keyword evidence="4" id="KW-1185">Reference proteome</keyword>
<dbReference type="PANTHER" id="PTHR12835">
    <property type="entry name" value="BIOTIN PROTEIN LIGASE"/>
    <property type="match status" value="1"/>
</dbReference>
<name>A0A2S1LSV1_9FLAO</name>
<dbReference type="PROSITE" id="PS51733">
    <property type="entry name" value="BPL_LPL_CATALYTIC"/>
    <property type="match status" value="1"/>
</dbReference>
<dbReference type="Gene3D" id="3.30.930.10">
    <property type="entry name" value="Bira Bifunctional Protein, Domain 2"/>
    <property type="match status" value="1"/>
</dbReference>
<accession>A0A2S1LSV1</accession>
<reference evidence="3 4" key="1">
    <citation type="submission" date="2017-04" db="EMBL/GenBank/DDBJ databases">
        <title>Complete genome sequence of Flavobacterium kingsejong AJ004.</title>
        <authorList>
            <person name="Lee P.C."/>
        </authorList>
    </citation>
    <scope>NUCLEOTIDE SEQUENCE [LARGE SCALE GENOMIC DNA]</scope>
    <source>
        <strain evidence="3 4">AJ004</strain>
    </source>
</reference>
<dbReference type="RefSeq" id="WP_108738309.1">
    <property type="nucleotide sequence ID" value="NZ_CP020919.1"/>
</dbReference>
<dbReference type="CDD" id="cd16442">
    <property type="entry name" value="BPL"/>
    <property type="match status" value="1"/>
</dbReference>
<dbReference type="AlphaFoldDB" id="A0A2S1LSV1"/>
<dbReference type="OrthoDB" id="9807064at2"/>
<evidence type="ECO:0000259" key="2">
    <source>
        <dbReference type="PROSITE" id="PS51733"/>
    </source>
</evidence>
<gene>
    <name evidence="3" type="ORF">FK004_17005</name>
</gene>
<feature type="domain" description="BPL/LPL catalytic" evidence="2">
    <location>
        <begin position="1"/>
        <end position="181"/>
    </location>
</feature>
<dbReference type="EMBL" id="CP020919">
    <property type="protein sequence ID" value="AWG26809.1"/>
    <property type="molecule type" value="Genomic_DNA"/>
</dbReference>
<sequence length="243" mass="27432">MNIIKLDAISSTNDYLKKLMSRQYVENFTIVTAENQTQGKGQMGAVWNVEPGKNLTFSVLVRDFLLDIGEIFNLNRVVAVSIVEALETFQIPDLSIKWPNDIMAGNKKVGGILIENTIKNNGEIFSVVGIGLNVNQKDFSNLPKAASLSVIKGMEFDKQAVFYEIAENLKQNMAAILHKNTLVFLEKYDARLYKKGVPMPFQDLAGKQFMGIIRQVSPTGKLEVIDENEIIRYYDIKEIQMLY</sequence>
<dbReference type="InterPro" id="IPR045864">
    <property type="entry name" value="aa-tRNA-synth_II/BPL/LPL"/>
</dbReference>
<evidence type="ECO:0000256" key="1">
    <source>
        <dbReference type="ARBA" id="ARBA00022598"/>
    </source>
</evidence>
<proteinExistence type="predicted"/>
<protein>
    <submittedName>
        <fullName evidence="3">Biotin--[acetyl-CoA-carboxylase] ligase</fullName>
    </submittedName>
</protein>
<dbReference type="Proteomes" id="UP000244677">
    <property type="component" value="Chromosome"/>
</dbReference>
<organism evidence="3 4">
    <name type="scientific">Flavobacterium kingsejongi</name>
    <dbReference type="NCBI Taxonomy" id="1678728"/>
    <lineage>
        <taxon>Bacteria</taxon>
        <taxon>Pseudomonadati</taxon>
        <taxon>Bacteroidota</taxon>
        <taxon>Flavobacteriia</taxon>
        <taxon>Flavobacteriales</taxon>
        <taxon>Flavobacteriaceae</taxon>
        <taxon>Flavobacterium</taxon>
    </lineage>
</organism>
<dbReference type="GO" id="GO:0004077">
    <property type="term" value="F:biotin--[biotin carboxyl-carrier protein] ligase activity"/>
    <property type="evidence" value="ECO:0007669"/>
    <property type="project" value="InterPro"/>
</dbReference>
<dbReference type="InterPro" id="IPR004143">
    <property type="entry name" value="BPL_LPL_catalytic"/>
</dbReference>
<dbReference type="InterPro" id="IPR004408">
    <property type="entry name" value="Biotin_CoA_COase_ligase"/>
</dbReference>
<evidence type="ECO:0000313" key="3">
    <source>
        <dbReference type="EMBL" id="AWG26809.1"/>
    </source>
</evidence>
<dbReference type="Pfam" id="PF03099">
    <property type="entry name" value="BPL_LplA_LipB"/>
    <property type="match status" value="1"/>
</dbReference>
<dbReference type="SUPFAM" id="SSF55681">
    <property type="entry name" value="Class II aaRS and biotin synthetases"/>
    <property type="match status" value="1"/>
</dbReference>
<keyword evidence="1 3" id="KW-0436">Ligase</keyword>
<evidence type="ECO:0000313" key="4">
    <source>
        <dbReference type="Proteomes" id="UP000244677"/>
    </source>
</evidence>